<keyword evidence="4 5" id="KW-0067">ATP-binding</keyword>
<evidence type="ECO:0000256" key="6">
    <source>
        <dbReference type="SAM" id="MobiDB-lite"/>
    </source>
</evidence>
<keyword evidence="9" id="KW-1185">Reference proteome</keyword>
<dbReference type="InterPro" id="IPR011009">
    <property type="entry name" value="Kinase-like_dom_sf"/>
</dbReference>
<organism evidence="8 9">
    <name type="scientific">Streptomyces rameus</name>
    <dbReference type="NCBI Taxonomy" id="68261"/>
    <lineage>
        <taxon>Bacteria</taxon>
        <taxon>Bacillati</taxon>
        <taxon>Actinomycetota</taxon>
        <taxon>Actinomycetes</taxon>
        <taxon>Kitasatosporales</taxon>
        <taxon>Streptomycetaceae</taxon>
        <taxon>Streptomyces</taxon>
    </lineage>
</organism>
<dbReference type="InterPro" id="IPR000719">
    <property type="entry name" value="Prot_kinase_dom"/>
</dbReference>
<feature type="compositionally biased region" description="Low complexity" evidence="6">
    <location>
        <begin position="284"/>
        <end position="297"/>
    </location>
</feature>
<dbReference type="PROSITE" id="PS00107">
    <property type="entry name" value="PROTEIN_KINASE_ATP"/>
    <property type="match status" value="1"/>
</dbReference>
<dbReference type="InterPro" id="IPR017441">
    <property type="entry name" value="Protein_kinase_ATP_BS"/>
</dbReference>
<dbReference type="PANTHER" id="PTHR43289:SF34">
    <property type="entry name" value="SERINE_THREONINE-PROTEIN KINASE YBDM-RELATED"/>
    <property type="match status" value="1"/>
</dbReference>
<feature type="domain" description="Protein kinase" evidence="7">
    <location>
        <begin position="15"/>
        <end position="268"/>
    </location>
</feature>
<evidence type="ECO:0000259" key="7">
    <source>
        <dbReference type="PROSITE" id="PS50011"/>
    </source>
</evidence>
<dbReference type="InterPro" id="IPR008271">
    <property type="entry name" value="Ser/Thr_kinase_AS"/>
</dbReference>
<reference evidence="9" key="1">
    <citation type="journal article" date="2019" name="Int. J. Syst. Evol. Microbiol.">
        <title>The Global Catalogue of Microorganisms (GCM) 10K type strain sequencing project: providing services to taxonomists for standard genome sequencing and annotation.</title>
        <authorList>
            <consortium name="The Broad Institute Genomics Platform"/>
            <consortium name="The Broad Institute Genome Sequencing Center for Infectious Disease"/>
            <person name="Wu L."/>
            <person name="Ma J."/>
        </authorList>
    </citation>
    <scope>NUCLEOTIDE SEQUENCE [LARGE SCALE GENOMIC DNA]</scope>
    <source>
        <strain evidence="9">JCM 11574</strain>
    </source>
</reference>
<dbReference type="PROSITE" id="PS50011">
    <property type="entry name" value="PROTEIN_KINASE_DOM"/>
    <property type="match status" value="1"/>
</dbReference>
<dbReference type="SMART" id="SM00564">
    <property type="entry name" value="PQQ"/>
    <property type="match status" value="5"/>
</dbReference>
<dbReference type="InterPro" id="IPR002372">
    <property type="entry name" value="PQQ_rpt_dom"/>
</dbReference>
<name>A0ABP6N6A9_9ACTN</name>
<dbReference type="SMART" id="SM00220">
    <property type="entry name" value="S_TKc"/>
    <property type="match status" value="1"/>
</dbReference>
<feature type="region of interest" description="Disordered" evidence="6">
    <location>
        <begin position="501"/>
        <end position="542"/>
    </location>
</feature>
<evidence type="ECO:0000313" key="9">
    <source>
        <dbReference type="Proteomes" id="UP001500893"/>
    </source>
</evidence>
<protein>
    <recommendedName>
        <fullName evidence="7">Protein kinase domain-containing protein</fullName>
    </recommendedName>
</protein>
<dbReference type="Proteomes" id="UP001500893">
    <property type="component" value="Unassembled WGS sequence"/>
</dbReference>
<dbReference type="InterPro" id="IPR018391">
    <property type="entry name" value="PQQ_b-propeller_rpt"/>
</dbReference>
<dbReference type="Gene3D" id="3.30.200.20">
    <property type="entry name" value="Phosphorylase Kinase, domain 1"/>
    <property type="match status" value="1"/>
</dbReference>
<dbReference type="RefSeq" id="WP_345050287.1">
    <property type="nucleotide sequence ID" value="NZ_BAAAVM010000032.1"/>
</dbReference>
<dbReference type="Pfam" id="PF13360">
    <property type="entry name" value="PQQ_2"/>
    <property type="match status" value="2"/>
</dbReference>
<comment type="caution">
    <text evidence="8">The sequence shown here is derived from an EMBL/GenBank/DDBJ whole genome shotgun (WGS) entry which is preliminary data.</text>
</comment>
<dbReference type="Gene3D" id="2.40.10.480">
    <property type="match status" value="1"/>
</dbReference>
<accession>A0ABP6N6A9</accession>
<keyword evidence="1" id="KW-0808">Transferase</keyword>
<dbReference type="Gene3D" id="2.40.128.630">
    <property type="match status" value="1"/>
</dbReference>
<evidence type="ECO:0000256" key="3">
    <source>
        <dbReference type="ARBA" id="ARBA00022777"/>
    </source>
</evidence>
<evidence type="ECO:0000256" key="1">
    <source>
        <dbReference type="ARBA" id="ARBA00022679"/>
    </source>
</evidence>
<keyword evidence="3" id="KW-0418">Kinase</keyword>
<gene>
    <name evidence="8" type="ORF">GCM10010521_25060</name>
</gene>
<dbReference type="Gene3D" id="2.130.10.10">
    <property type="entry name" value="YVTN repeat-like/Quinoprotein amine dehydrogenase"/>
    <property type="match status" value="1"/>
</dbReference>
<evidence type="ECO:0000313" key="8">
    <source>
        <dbReference type="EMBL" id="GAA3137893.1"/>
    </source>
</evidence>
<dbReference type="SUPFAM" id="SSF50998">
    <property type="entry name" value="Quinoprotein alcohol dehydrogenase-like"/>
    <property type="match status" value="1"/>
</dbReference>
<evidence type="ECO:0000256" key="5">
    <source>
        <dbReference type="PROSITE-ProRule" id="PRU10141"/>
    </source>
</evidence>
<feature type="compositionally biased region" description="Low complexity" evidence="6">
    <location>
        <begin position="328"/>
        <end position="352"/>
    </location>
</feature>
<dbReference type="EMBL" id="BAAAVM010000032">
    <property type="protein sequence ID" value="GAA3137893.1"/>
    <property type="molecule type" value="Genomic_DNA"/>
</dbReference>
<evidence type="ECO:0000256" key="4">
    <source>
        <dbReference type="ARBA" id="ARBA00022840"/>
    </source>
</evidence>
<proteinExistence type="predicted"/>
<dbReference type="Pfam" id="PF00069">
    <property type="entry name" value="Pkinase"/>
    <property type="match status" value="1"/>
</dbReference>
<dbReference type="InterPro" id="IPR011047">
    <property type="entry name" value="Quinoprotein_ADH-like_sf"/>
</dbReference>
<dbReference type="Gene3D" id="1.10.510.10">
    <property type="entry name" value="Transferase(Phosphotransferase) domain 1"/>
    <property type="match status" value="1"/>
</dbReference>
<sequence>MQPLRATDPRHIGPYEVTHRLGAGGMGEVYLARSRNGPRLAVKVVRAEHAEDRTFRARFRHEVRAAQTVGGAGTYTARVVDADTGAERPWMATEFVPGPNLRDAVLDHGALPGPAVRILAAALGEALAAIHGKGLVHRDLKPSNILLGPDGPRVIDFGIVRALEATSLTRTGAVVGSVGYVSPEQIRNGGQVGPPSDVFSLGAVLAYASAGREPFGEGQDSVVLLRILTRDFDLSGVPEAVRPLVTACLREDPLQRPEPAQVVADAGFTPDTLRTGIRPGWYGSTARPSPSPDARPSGVEYLAPTPPAAPTSATAPGAPAAPPPSEPPATASDTSASTPAPETPETPASAPASEPPGAAPETSAPPVTAFGAPGAPASVMASDGSASATAREASASSVLAPVPEASGAPGSASGAPGVPASARGPEASVPSASAAAPEVSVPSASAAAPEVSVSSASAAAPEASVPSASAAAPEVSVSSASAAAPEASVPSASAAAPETSVPSASAAAPETSVPSASPMAPEVSVSSAVGPDPEASLASGSGTAGEVSARAVSATVSEAAVPSGGPTVDVRRPGPVAPGRRRLLAALAGGAVAVGGVAGGGWALMRGFTTESEGMSGSYRAPDPSDPGMTAVPAAARSAVLRWQYDLGGIGGLDGACCALSPDGSVVYAGTSGGVLHAISRDGSKRWKVRLGDDVSTPVVTRDAVYCVVGLHADDVRRLTAVSLSGSPLWTRTLGDLAYAVPVLLGSDVLVSVGGTDTGGLRRYDSDGGERWTASTPAGPTGTPLVSGGVICTGSYGDTLLALDARDGARKWQVSAGTDVRAVALAGTTLFADAPAVRQGFRIADGRRLWRREADSGAMTAGDRALAVGTESGTVYAVRAADGSRAWTYALAGEPRAVVADGTVYARAADRVWALDLNGRKRWSEPLGQEAGDDQHLPVAQGSRLYVPSGSGIAAVELGG</sequence>
<feature type="compositionally biased region" description="Low complexity" evidence="6">
    <location>
        <begin position="385"/>
        <end position="477"/>
    </location>
</feature>
<feature type="region of interest" description="Disordered" evidence="6">
    <location>
        <begin position="266"/>
        <end position="477"/>
    </location>
</feature>
<dbReference type="PROSITE" id="PS00108">
    <property type="entry name" value="PROTEIN_KINASE_ST"/>
    <property type="match status" value="1"/>
</dbReference>
<dbReference type="SUPFAM" id="SSF56112">
    <property type="entry name" value="Protein kinase-like (PK-like)"/>
    <property type="match status" value="1"/>
</dbReference>
<dbReference type="InterPro" id="IPR015943">
    <property type="entry name" value="WD40/YVTN_repeat-like_dom_sf"/>
</dbReference>
<keyword evidence="2 5" id="KW-0547">Nucleotide-binding</keyword>
<evidence type="ECO:0000256" key="2">
    <source>
        <dbReference type="ARBA" id="ARBA00022741"/>
    </source>
</evidence>
<feature type="compositionally biased region" description="Low complexity" evidence="6">
    <location>
        <begin position="501"/>
        <end position="518"/>
    </location>
</feature>
<dbReference type="PANTHER" id="PTHR43289">
    <property type="entry name" value="MITOGEN-ACTIVATED PROTEIN KINASE KINASE KINASE 20-RELATED"/>
    <property type="match status" value="1"/>
</dbReference>
<dbReference type="CDD" id="cd14014">
    <property type="entry name" value="STKc_PknB_like"/>
    <property type="match status" value="1"/>
</dbReference>
<feature type="binding site" evidence="5">
    <location>
        <position position="43"/>
    </location>
    <ligand>
        <name>ATP</name>
        <dbReference type="ChEBI" id="CHEBI:30616"/>
    </ligand>
</feature>